<evidence type="ECO:0000313" key="3">
    <source>
        <dbReference type="Proteomes" id="UP000036367"/>
    </source>
</evidence>
<feature type="region of interest" description="Disordered" evidence="1">
    <location>
        <begin position="116"/>
        <end position="206"/>
    </location>
</feature>
<evidence type="ECO:0000313" key="2">
    <source>
        <dbReference type="EMBL" id="KLU05690.1"/>
    </source>
</evidence>
<gene>
    <name evidence="2" type="ORF">RISK_002322</name>
</gene>
<name>A0A0J1BGM4_RHOIS</name>
<accession>A0A0J1BGM4</accession>
<feature type="compositionally biased region" description="Basic and acidic residues" evidence="1">
    <location>
        <begin position="116"/>
        <end position="139"/>
    </location>
</feature>
<proteinExistence type="predicted"/>
<dbReference type="Proteomes" id="UP000036367">
    <property type="component" value="Unassembled WGS sequence"/>
</dbReference>
<dbReference type="STRING" id="595434.RISK_002322"/>
<keyword evidence="3" id="KW-1185">Reference proteome</keyword>
<dbReference type="PATRIC" id="fig|595434.4.peg.2216"/>
<protein>
    <submittedName>
        <fullName evidence="2">Transmembrane protein</fullName>
    </submittedName>
</protein>
<keyword evidence="2" id="KW-0472">Membrane</keyword>
<keyword evidence="2" id="KW-0812">Transmembrane</keyword>
<comment type="caution">
    <text evidence="2">The sequence shown here is derived from an EMBL/GenBank/DDBJ whole genome shotgun (WGS) entry which is preliminary data.</text>
</comment>
<organism evidence="2 3">
    <name type="scientific">Rhodopirellula islandica</name>
    <dbReference type="NCBI Taxonomy" id="595434"/>
    <lineage>
        <taxon>Bacteria</taxon>
        <taxon>Pseudomonadati</taxon>
        <taxon>Planctomycetota</taxon>
        <taxon>Planctomycetia</taxon>
        <taxon>Pirellulales</taxon>
        <taxon>Pirellulaceae</taxon>
        <taxon>Rhodopirellula</taxon>
    </lineage>
</organism>
<dbReference type="EMBL" id="LECT01000017">
    <property type="protein sequence ID" value="KLU05690.1"/>
    <property type="molecule type" value="Genomic_DNA"/>
</dbReference>
<feature type="compositionally biased region" description="Basic and acidic residues" evidence="1">
    <location>
        <begin position="180"/>
        <end position="200"/>
    </location>
</feature>
<feature type="compositionally biased region" description="Basic and acidic residues" evidence="1">
    <location>
        <begin position="146"/>
        <end position="172"/>
    </location>
</feature>
<reference evidence="2" key="1">
    <citation type="submission" date="2015-05" db="EMBL/GenBank/DDBJ databases">
        <title>Permanent draft genome of Rhodopirellula islandicus K833.</title>
        <authorList>
            <person name="Kizina J."/>
            <person name="Richter M."/>
            <person name="Glockner F.O."/>
            <person name="Harder J."/>
        </authorList>
    </citation>
    <scope>NUCLEOTIDE SEQUENCE [LARGE SCALE GENOMIC DNA]</scope>
    <source>
        <strain evidence="2">K833</strain>
    </source>
</reference>
<evidence type="ECO:0000256" key="1">
    <source>
        <dbReference type="SAM" id="MobiDB-lite"/>
    </source>
</evidence>
<dbReference type="AlphaFoldDB" id="A0A0J1BGM4"/>
<sequence>MAEGFVPGRFRKSLANRRVQALGNGPGTRLFLAARLPTCHNLPPFTSRSHMSARRIASAAFSLILLVTLVVPSIGCRLCADCDLDAYPAYGGAWERTLRDTGRVGSVLDPAGVRAADLEARTDPEAADRHIRGRSRYDNESTADSGEDRQKKSADEQRKLDDETRDNDKTQEQQDADLQELEKRLEGLDLQDIRYVEPRENQSSWN</sequence>